<sequence length="79" mass="7900">MKPASIHVLTGALRPTLALALCLPASAAAAVDADTDGLIGSWNVETIADTDASGKTTCSYGVPPRAACCTTPPAACTRK</sequence>
<dbReference type="Proteomes" id="UP001387215">
    <property type="component" value="Unassembled WGS sequence"/>
</dbReference>
<evidence type="ECO:0000256" key="1">
    <source>
        <dbReference type="SAM" id="SignalP"/>
    </source>
</evidence>
<name>A0ABU8D8Y9_9GAMM</name>
<reference evidence="2 3" key="1">
    <citation type="submission" date="2024-02" db="EMBL/GenBank/DDBJ databases">
        <title>Lysobacter Genome Sequencing and Mining.</title>
        <authorList>
            <person name="Bierman J."/>
            <person name="Walker M.C."/>
        </authorList>
    </citation>
    <scope>NUCLEOTIDE SEQUENCE [LARGE SCALE GENOMIC DNA]</scope>
    <source>
        <strain evidence="2 3">PB6250</strain>
    </source>
</reference>
<organism evidence="2 3">
    <name type="scientific">Lysobacter firmicutimachus</name>
    <dbReference type="NCBI Taxonomy" id="1792846"/>
    <lineage>
        <taxon>Bacteria</taxon>
        <taxon>Pseudomonadati</taxon>
        <taxon>Pseudomonadota</taxon>
        <taxon>Gammaproteobacteria</taxon>
        <taxon>Lysobacterales</taxon>
        <taxon>Lysobacteraceae</taxon>
        <taxon>Lysobacter</taxon>
    </lineage>
</organism>
<protein>
    <recommendedName>
        <fullName evidence="4">Lipocalin-like domain-containing protein</fullName>
    </recommendedName>
</protein>
<keyword evidence="1" id="KW-0732">Signal</keyword>
<comment type="caution">
    <text evidence="2">The sequence shown here is derived from an EMBL/GenBank/DDBJ whole genome shotgun (WGS) entry which is preliminary data.</text>
</comment>
<feature type="signal peptide" evidence="1">
    <location>
        <begin position="1"/>
        <end position="27"/>
    </location>
</feature>
<evidence type="ECO:0000313" key="3">
    <source>
        <dbReference type="Proteomes" id="UP001387215"/>
    </source>
</evidence>
<dbReference type="EMBL" id="JBANDL010000002">
    <property type="protein sequence ID" value="MEI2457471.1"/>
    <property type="molecule type" value="Genomic_DNA"/>
</dbReference>
<evidence type="ECO:0000313" key="2">
    <source>
        <dbReference type="EMBL" id="MEI2457471.1"/>
    </source>
</evidence>
<proteinExistence type="predicted"/>
<evidence type="ECO:0008006" key="4">
    <source>
        <dbReference type="Google" id="ProtNLM"/>
    </source>
</evidence>
<feature type="chain" id="PRO_5046355624" description="Lipocalin-like domain-containing protein" evidence="1">
    <location>
        <begin position="28"/>
        <end position="79"/>
    </location>
</feature>
<dbReference type="RefSeq" id="WP_064749863.1">
    <property type="nucleotide sequence ID" value="NZ_JBANDL010000002.1"/>
</dbReference>
<keyword evidence="3" id="KW-1185">Reference proteome</keyword>
<gene>
    <name evidence="2" type="ORF">V2J18_22690</name>
</gene>
<accession>A0ABU8D8Y9</accession>